<dbReference type="InterPro" id="IPR003838">
    <property type="entry name" value="ABC3_permease_C"/>
</dbReference>
<comment type="similarity">
    <text evidence="2">Belongs to the ABC-4 integral membrane protein family. LolC/E subfamily.</text>
</comment>
<keyword evidence="5 7" id="KW-1133">Transmembrane helix</keyword>
<evidence type="ECO:0000313" key="10">
    <source>
        <dbReference type="EMBL" id="AKF10936.1"/>
    </source>
</evidence>
<dbReference type="Pfam" id="PF02687">
    <property type="entry name" value="FtsX"/>
    <property type="match status" value="1"/>
</dbReference>
<dbReference type="EMBL" id="CP011125">
    <property type="protein sequence ID" value="AKF10936.1"/>
    <property type="molecule type" value="Genomic_DNA"/>
</dbReference>
<dbReference type="GO" id="GO:0098797">
    <property type="term" value="C:plasma membrane protein complex"/>
    <property type="evidence" value="ECO:0007669"/>
    <property type="project" value="TreeGrafter"/>
</dbReference>
<evidence type="ECO:0000256" key="1">
    <source>
        <dbReference type="ARBA" id="ARBA00004651"/>
    </source>
</evidence>
<dbReference type="STRING" id="927083.DB32_008085"/>
<dbReference type="InterPro" id="IPR051447">
    <property type="entry name" value="Lipoprotein-release_system"/>
</dbReference>
<dbReference type="PANTHER" id="PTHR30489:SF0">
    <property type="entry name" value="LIPOPROTEIN-RELEASING SYSTEM TRANSMEMBRANE PROTEIN LOLE"/>
    <property type="match status" value="1"/>
</dbReference>
<feature type="domain" description="MacB-like periplasmic core" evidence="9">
    <location>
        <begin position="22"/>
        <end position="239"/>
    </location>
</feature>
<dbReference type="Pfam" id="PF12704">
    <property type="entry name" value="MacB_PCD"/>
    <property type="match status" value="1"/>
</dbReference>
<dbReference type="InterPro" id="IPR025857">
    <property type="entry name" value="MacB_PCD"/>
</dbReference>
<dbReference type="GO" id="GO:0044874">
    <property type="term" value="P:lipoprotein localization to outer membrane"/>
    <property type="evidence" value="ECO:0007669"/>
    <property type="project" value="TreeGrafter"/>
</dbReference>
<feature type="domain" description="ABC3 transporter permease C-terminal" evidence="8">
    <location>
        <begin position="270"/>
        <end position="405"/>
    </location>
</feature>
<dbReference type="Proteomes" id="UP000034883">
    <property type="component" value="Chromosome"/>
</dbReference>
<keyword evidence="11" id="KW-1185">Reference proteome</keyword>
<feature type="transmembrane region" description="Helical" evidence="7">
    <location>
        <begin position="310"/>
        <end position="333"/>
    </location>
</feature>
<feature type="transmembrane region" description="Helical" evidence="7">
    <location>
        <begin position="266"/>
        <end position="289"/>
    </location>
</feature>
<dbReference type="KEGG" id="samy:DB32_008085"/>
<dbReference type="AlphaFoldDB" id="A0A0F6W9N1"/>
<evidence type="ECO:0000259" key="8">
    <source>
        <dbReference type="Pfam" id="PF02687"/>
    </source>
</evidence>
<evidence type="ECO:0000256" key="4">
    <source>
        <dbReference type="ARBA" id="ARBA00022692"/>
    </source>
</evidence>
<reference evidence="10 11" key="1">
    <citation type="submission" date="2015-03" db="EMBL/GenBank/DDBJ databases">
        <title>Genome assembly of Sandaracinus amylolyticus DSM 53668.</title>
        <authorList>
            <person name="Sharma G."/>
            <person name="Subramanian S."/>
        </authorList>
    </citation>
    <scope>NUCLEOTIDE SEQUENCE [LARGE SCALE GENOMIC DNA]</scope>
    <source>
        <strain evidence="10 11">DSM 53668</strain>
    </source>
</reference>
<evidence type="ECO:0000256" key="2">
    <source>
        <dbReference type="ARBA" id="ARBA00005236"/>
    </source>
</evidence>
<keyword evidence="6 7" id="KW-0472">Membrane</keyword>
<name>A0A0F6W9N1_9BACT</name>
<evidence type="ECO:0000313" key="11">
    <source>
        <dbReference type="Proteomes" id="UP000034883"/>
    </source>
</evidence>
<evidence type="ECO:0000259" key="9">
    <source>
        <dbReference type="Pfam" id="PF12704"/>
    </source>
</evidence>
<evidence type="ECO:0000256" key="7">
    <source>
        <dbReference type="SAM" id="Phobius"/>
    </source>
</evidence>
<keyword evidence="10" id="KW-0449">Lipoprotein</keyword>
<dbReference type="PANTHER" id="PTHR30489">
    <property type="entry name" value="LIPOPROTEIN-RELEASING SYSTEM TRANSMEMBRANE PROTEIN LOLE"/>
    <property type="match status" value="1"/>
</dbReference>
<organism evidence="10 11">
    <name type="scientific">Sandaracinus amylolyticus</name>
    <dbReference type="NCBI Taxonomy" id="927083"/>
    <lineage>
        <taxon>Bacteria</taxon>
        <taxon>Pseudomonadati</taxon>
        <taxon>Myxococcota</taxon>
        <taxon>Polyangia</taxon>
        <taxon>Polyangiales</taxon>
        <taxon>Sandaracinaceae</taxon>
        <taxon>Sandaracinus</taxon>
    </lineage>
</organism>
<evidence type="ECO:0000256" key="6">
    <source>
        <dbReference type="ARBA" id="ARBA00023136"/>
    </source>
</evidence>
<keyword evidence="3" id="KW-1003">Cell membrane</keyword>
<keyword evidence="4 7" id="KW-0812">Transmembrane</keyword>
<accession>A0A0F6W9N1</accession>
<feature type="transmembrane region" description="Helical" evidence="7">
    <location>
        <begin position="376"/>
        <end position="400"/>
    </location>
</feature>
<dbReference type="OrthoDB" id="9809768at2"/>
<protein>
    <submittedName>
        <fullName evidence="10">ABC-type transport system, in lipoprotein release, permease component</fullName>
    </submittedName>
</protein>
<sequence>MMIRSSATRYALRSLRRNPRRTLISIVGLAFGVGVGLVALSWVGGQEAMSVDAIAGGGLGHLRIAPRGWNERRDDALRLSGDDDLLARVRATEGVAIATPRARTSGLLGLGTRSTHVSLTGVDPETEPRALRYVQRVAEGRYLAPGEEGAIVLGRAIAHRLRAQLEDELVVTVVDDEGEMQSALLVVVGIVDTGSRPIDQSIAHVALSDVERLSGREGFAEITILLDDLATLETTRAAIPTPEGSEVLSWLEISPEFRARLQSGRAFTNVAVAIVLIVVLLGVASAQLTSVLERRKELAVLAAIGMRGRSLVRVVVTEGLILGALGALLALAWSSPILHRWATAGVDLSSMMPSRDGLAFGGVLIDPIYHPAFGAWLVPTALSLSLIATIVASLYPAWFASRTDPASALRVDR</sequence>
<evidence type="ECO:0000256" key="5">
    <source>
        <dbReference type="ARBA" id="ARBA00022989"/>
    </source>
</evidence>
<comment type="subcellular location">
    <subcellularLocation>
        <location evidence="1">Cell membrane</location>
        <topology evidence="1">Multi-pass membrane protein</topology>
    </subcellularLocation>
</comment>
<gene>
    <name evidence="10" type="ORF">DB32_008085</name>
</gene>
<evidence type="ECO:0000256" key="3">
    <source>
        <dbReference type="ARBA" id="ARBA00022475"/>
    </source>
</evidence>
<proteinExistence type="inferred from homology"/>
<feature type="transmembrane region" description="Helical" evidence="7">
    <location>
        <begin position="21"/>
        <end position="43"/>
    </location>
</feature>